<reference evidence="2" key="1">
    <citation type="journal article" date="2019" name="Plant Biotechnol. J.">
        <title>Genome sequencing of the Australian wild diploid species Gossypium australe highlights disease resistance and delayed gland morphogenesis.</title>
        <authorList>
            <person name="Cai Y."/>
            <person name="Cai X."/>
            <person name="Wang Q."/>
            <person name="Wang P."/>
            <person name="Zhang Y."/>
            <person name="Cai C."/>
            <person name="Xu Y."/>
            <person name="Wang K."/>
            <person name="Zhou Z."/>
            <person name="Wang C."/>
            <person name="Geng S."/>
            <person name="Li B."/>
            <person name="Dong Q."/>
            <person name="Hou Y."/>
            <person name="Wang H."/>
            <person name="Ai P."/>
            <person name="Liu Z."/>
            <person name="Yi F."/>
            <person name="Sun M."/>
            <person name="An G."/>
            <person name="Cheng J."/>
            <person name="Zhang Y."/>
            <person name="Shi Q."/>
            <person name="Xie Y."/>
            <person name="Shi X."/>
            <person name="Chang Y."/>
            <person name="Huang F."/>
            <person name="Chen Y."/>
            <person name="Hong S."/>
            <person name="Mi L."/>
            <person name="Sun Q."/>
            <person name="Zhang L."/>
            <person name="Zhou B."/>
            <person name="Peng R."/>
            <person name="Zhang X."/>
            <person name="Liu F."/>
        </authorList>
    </citation>
    <scope>NUCLEOTIDE SEQUENCE [LARGE SCALE GENOMIC DNA]</scope>
    <source>
        <strain evidence="2">cv. PA1801</strain>
    </source>
</reference>
<dbReference type="Proteomes" id="UP000325315">
    <property type="component" value="Unassembled WGS sequence"/>
</dbReference>
<evidence type="ECO:0000313" key="1">
    <source>
        <dbReference type="EMBL" id="KAA3477407.1"/>
    </source>
</evidence>
<dbReference type="EMBL" id="SMMG02000004">
    <property type="protein sequence ID" value="KAA3477407.1"/>
    <property type="molecule type" value="Genomic_DNA"/>
</dbReference>
<keyword evidence="2" id="KW-1185">Reference proteome</keyword>
<proteinExistence type="predicted"/>
<dbReference type="OrthoDB" id="1746033at2759"/>
<comment type="caution">
    <text evidence="1">The sequence shown here is derived from an EMBL/GenBank/DDBJ whole genome shotgun (WGS) entry which is preliminary data.</text>
</comment>
<dbReference type="PANTHER" id="PTHR34222">
    <property type="entry name" value="GAG_PRE-INTEGRS DOMAIN-CONTAINING PROTEIN"/>
    <property type="match status" value="1"/>
</dbReference>
<dbReference type="PANTHER" id="PTHR34222:SF40">
    <property type="match status" value="1"/>
</dbReference>
<evidence type="ECO:0000313" key="2">
    <source>
        <dbReference type="Proteomes" id="UP000325315"/>
    </source>
</evidence>
<gene>
    <name evidence="1" type="ORF">EPI10_011295</name>
</gene>
<name>A0A5B6W8G0_9ROSI</name>
<accession>A0A5B6W8G0</accession>
<protein>
    <submittedName>
        <fullName evidence="1">Double-stranded RNA-binding protein 4</fullName>
    </submittedName>
</protein>
<sequence length="100" mass="11559">MTTEVGEIFLLYHTTKEIEKTAREMYSSIENTFELFEIETRLYDLKQGGLSVTQYFNALKHCSISSQNNKASKGCPWCDHCKRPGHMKATCWKLHGKPKN</sequence>
<dbReference type="AlphaFoldDB" id="A0A5B6W8G0"/>
<organism evidence="1 2">
    <name type="scientific">Gossypium australe</name>
    <dbReference type="NCBI Taxonomy" id="47621"/>
    <lineage>
        <taxon>Eukaryota</taxon>
        <taxon>Viridiplantae</taxon>
        <taxon>Streptophyta</taxon>
        <taxon>Embryophyta</taxon>
        <taxon>Tracheophyta</taxon>
        <taxon>Spermatophyta</taxon>
        <taxon>Magnoliopsida</taxon>
        <taxon>eudicotyledons</taxon>
        <taxon>Gunneridae</taxon>
        <taxon>Pentapetalae</taxon>
        <taxon>rosids</taxon>
        <taxon>malvids</taxon>
        <taxon>Malvales</taxon>
        <taxon>Malvaceae</taxon>
        <taxon>Malvoideae</taxon>
        <taxon>Gossypium</taxon>
    </lineage>
</organism>